<dbReference type="Proteomes" id="UP000005697">
    <property type="component" value="Unassembled WGS sequence"/>
</dbReference>
<reference evidence="1 2" key="1">
    <citation type="submission" date="2011-01" db="EMBL/GenBank/DDBJ databases">
        <authorList>
            <person name="Muzny D."/>
            <person name="Qin X."/>
            <person name="Deng J."/>
            <person name="Jiang H."/>
            <person name="Liu Y."/>
            <person name="Qu J."/>
            <person name="Song X.-Z."/>
            <person name="Zhang L."/>
            <person name="Thornton R."/>
            <person name="Coyle M."/>
            <person name="Francisco L."/>
            <person name="Jackson L."/>
            <person name="Javaid M."/>
            <person name="Korchina V."/>
            <person name="Kovar C."/>
            <person name="Mata R."/>
            <person name="Mathew T."/>
            <person name="Ngo R."/>
            <person name="Nguyen L."/>
            <person name="Nguyen N."/>
            <person name="Okwuonu G."/>
            <person name="Ongeri F."/>
            <person name="Pham C."/>
            <person name="Simmons D."/>
            <person name="Wilczek-Boney K."/>
            <person name="Hale W."/>
            <person name="Jakkamsetti A."/>
            <person name="Pham P."/>
            <person name="Ruth R."/>
            <person name="San Lucas F."/>
            <person name="Warren J."/>
            <person name="Zhang J."/>
            <person name="Zhao Z."/>
            <person name="Zhou C."/>
            <person name="Zhu D."/>
            <person name="Lee S."/>
            <person name="Bess C."/>
            <person name="Blankenburg K."/>
            <person name="Forbes L."/>
            <person name="Fu Q."/>
            <person name="Gubbala S."/>
            <person name="Hirani K."/>
            <person name="Jayaseelan J.C."/>
            <person name="Lara F."/>
            <person name="Munidasa M."/>
            <person name="Palculict T."/>
            <person name="Patil S."/>
            <person name="Pu L.-L."/>
            <person name="Saada N."/>
            <person name="Tang L."/>
            <person name="Weissenberger G."/>
            <person name="Zhu Y."/>
            <person name="Hemphill L."/>
            <person name="Shang Y."/>
            <person name="Youmans B."/>
            <person name="Ayvaz T."/>
            <person name="Ross M."/>
            <person name="Santibanez J."/>
            <person name="Aqrawi P."/>
            <person name="Gross S."/>
            <person name="Joshi V."/>
            <person name="Fowler G."/>
            <person name="Nazareth L."/>
            <person name="Reid J."/>
            <person name="Worley K."/>
            <person name="Petrosino J."/>
            <person name="Highlander S."/>
            <person name="Gibbs R."/>
        </authorList>
    </citation>
    <scope>NUCLEOTIDE SEQUENCE [LARGE SCALE GENOMIC DNA]</scope>
    <source>
        <strain evidence="1 2">DSM 16608</strain>
    </source>
</reference>
<protein>
    <submittedName>
        <fullName evidence="1">Uncharacterized protein</fullName>
    </submittedName>
</protein>
<sequence>MLGLLFPAVGNAIPGSGEQAVAAAAMEQTWTDPVASSPVLPFKDACAGHVRSADQTEAGRDLLFDNQGFISAESVFP</sequence>
<dbReference type="HOGENOM" id="CLU_2635123_0_0_10"/>
<comment type="caution">
    <text evidence="1">The sequence shown here is derived from an EMBL/GenBank/DDBJ whole genome shotgun (WGS) entry which is preliminary data.</text>
</comment>
<accession>F0F5T9</accession>
<gene>
    <name evidence="1" type="ORF">HMPREF9141_0955</name>
</gene>
<proteinExistence type="predicted"/>
<dbReference type="AlphaFoldDB" id="F0F5T9"/>
<dbReference type="EMBL" id="AEWX01000014">
    <property type="protein sequence ID" value="EGC20476.1"/>
    <property type="molecule type" value="Genomic_DNA"/>
</dbReference>
<keyword evidence="2" id="KW-1185">Reference proteome</keyword>
<evidence type="ECO:0000313" key="2">
    <source>
        <dbReference type="Proteomes" id="UP000005697"/>
    </source>
</evidence>
<name>F0F5T9_9BACT</name>
<organism evidence="1 2">
    <name type="scientific">Prevotella multiformis DSM 16608</name>
    <dbReference type="NCBI Taxonomy" id="888743"/>
    <lineage>
        <taxon>Bacteria</taxon>
        <taxon>Pseudomonadati</taxon>
        <taxon>Bacteroidota</taxon>
        <taxon>Bacteroidia</taxon>
        <taxon>Bacteroidales</taxon>
        <taxon>Prevotellaceae</taxon>
        <taxon>Prevotella</taxon>
    </lineage>
</organism>
<evidence type="ECO:0000313" key="1">
    <source>
        <dbReference type="EMBL" id="EGC20476.1"/>
    </source>
</evidence>